<protein>
    <recommendedName>
        <fullName evidence="3">VOC domain-containing protein</fullName>
    </recommendedName>
</protein>
<comment type="similarity">
    <text evidence="1">Belongs to the methylmalonyl-CoA epimerase family.</text>
</comment>
<dbReference type="InterPro" id="IPR037523">
    <property type="entry name" value="VOC_core"/>
</dbReference>
<evidence type="ECO:0000256" key="1">
    <source>
        <dbReference type="ARBA" id="ARBA00009308"/>
    </source>
</evidence>
<dbReference type="AlphaFoldDB" id="A0A382R2I0"/>
<dbReference type="SUPFAM" id="SSF54593">
    <property type="entry name" value="Glyoxalase/Bleomycin resistance protein/Dihydroxybiphenyl dioxygenase"/>
    <property type="match status" value="1"/>
</dbReference>
<dbReference type="NCBIfam" id="TIGR03081">
    <property type="entry name" value="metmalonyl_epim"/>
    <property type="match status" value="1"/>
</dbReference>
<evidence type="ECO:0000313" key="4">
    <source>
        <dbReference type="EMBL" id="SVC91335.1"/>
    </source>
</evidence>
<evidence type="ECO:0000256" key="2">
    <source>
        <dbReference type="ARBA" id="ARBA00022723"/>
    </source>
</evidence>
<dbReference type="InterPro" id="IPR017515">
    <property type="entry name" value="MeMalonyl-CoA_epimerase"/>
</dbReference>
<dbReference type="PANTHER" id="PTHR43048">
    <property type="entry name" value="METHYLMALONYL-COA EPIMERASE"/>
    <property type="match status" value="1"/>
</dbReference>
<organism evidence="4">
    <name type="scientific">marine metagenome</name>
    <dbReference type="NCBI Taxonomy" id="408172"/>
    <lineage>
        <taxon>unclassified sequences</taxon>
        <taxon>metagenomes</taxon>
        <taxon>ecological metagenomes</taxon>
    </lineage>
</organism>
<gene>
    <name evidence="4" type="ORF">METZ01_LOCUS344189</name>
</gene>
<dbReference type="CDD" id="cd07249">
    <property type="entry name" value="MMCE"/>
    <property type="match status" value="1"/>
</dbReference>
<evidence type="ECO:0000259" key="3">
    <source>
        <dbReference type="PROSITE" id="PS51819"/>
    </source>
</evidence>
<dbReference type="GO" id="GO:0046491">
    <property type="term" value="P:L-methylmalonyl-CoA metabolic process"/>
    <property type="evidence" value="ECO:0007669"/>
    <property type="project" value="TreeGrafter"/>
</dbReference>
<dbReference type="Gene3D" id="3.10.180.10">
    <property type="entry name" value="2,3-Dihydroxybiphenyl 1,2-Dioxygenase, domain 1"/>
    <property type="match status" value="1"/>
</dbReference>
<accession>A0A382R2I0</accession>
<dbReference type="InterPro" id="IPR029068">
    <property type="entry name" value="Glyas_Bleomycin-R_OHBP_Dase"/>
</dbReference>
<proteinExistence type="inferred from homology"/>
<sequence length="137" mass="15307">MKIIGIEHIGIAVKELKTDALFWKHILGIEHTNSEKVESEGVLTEIYDTGKGKVELLESLHPDSPVKKFLEDRGPGIHHVCFEVDDIYTSIKELKEKNIQVIGDKYTIGVEGYKVVFIHPRSTGGILVELAEKPSNS</sequence>
<dbReference type="PANTHER" id="PTHR43048:SF3">
    <property type="entry name" value="METHYLMALONYL-COA EPIMERASE, MITOCHONDRIAL"/>
    <property type="match status" value="1"/>
</dbReference>
<dbReference type="EMBL" id="UINC01118297">
    <property type="protein sequence ID" value="SVC91335.1"/>
    <property type="molecule type" value="Genomic_DNA"/>
</dbReference>
<feature type="domain" description="VOC" evidence="3">
    <location>
        <begin position="5"/>
        <end position="133"/>
    </location>
</feature>
<dbReference type="GO" id="GO:0046872">
    <property type="term" value="F:metal ion binding"/>
    <property type="evidence" value="ECO:0007669"/>
    <property type="project" value="UniProtKB-KW"/>
</dbReference>
<reference evidence="4" key="1">
    <citation type="submission" date="2018-05" db="EMBL/GenBank/DDBJ databases">
        <authorList>
            <person name="Lanie J.A."/>
            <person name="Ng W.-L."/>
            <person name="Kazmierczak K.M."/>
            <person name="Andrzejewski T.M."/>
            <person name="Davidsen T.M."/>
            <person name="Wayne K.J."/>
            <person name="Tettelin H."/>
            <person name="Glass J.I."/>
            <person name="Rusch D."/>
            <person name="Podicherti R."/>
            <person name="Tsui H.-C.T."/>
            <person name="Winkler M.E."/>
        </authorList>
    </citation>
    <scope>NUCLEOTIDE SEQUENCE</scope>
</reference>
<dbReference type="Pfam" id="PF13669">
    <property type="entry name" value="Glyoxalase_4"/>
    <property type="match status" value="1"/>
</dbReference>
<name>A0A382R2I0_9ZZZZ</name>
<dbReference type="InterPro" id="IPR051785">
    <property type="entry name" value="MMCE/EMCE_epimerase"/>
</dbReference>
<dbReference type="GO" id="GO:0004493">
    <property type="term" value="F:methylmalonyl-CoA epimerase activity"/>
    <property type="evidence" value="ECO:0007669"/>
    <property type="project" value="TreeGrafter"/>
</dbReference>
<dbReference type="PROSITE" id="PS51819">
    <property type="entry name" value="VOC"/>
    <property type="match status" value="1"/>
</dbReference>
<keyword evidence="2" id="KW-0479">Metal-binding</keyword>